<dbReference type="SUPFAM" id="SSF51445">
    <property type="entry name" value="(Trans)glycosidases"/>
    <property type="match status" value="1"/>
</dbReference>
<dbReference type="AlphaFoldDB" id="D8LYF3"/>
<dbReference type="RefSeq" id="XP_012894656.1">
    <property type="nucleotide sequence ID" value="XM_013039202.1"/>
</dbReference>
<dbReference type="InterPro" id="IPR017853">
    <property type="entry name" value="GH"/>
</dbReference>
<dbReference type="Proteomes" id="UP000008312">
    <property type="component" value="Unassembled WGS sequence"/>
</dbReference>
<evidence type="ECO:0000313" key="2">
    <source>
        <dbReference type="Proteomes" id="UP000008312"/>
    </source>
</evidence>
<dbReference type="OrthoDB" id="204980at2759"/>
<protein>
    <submittedName>
        <fullName evidence="1">Uncharacterized protein</fullName>
    </submittedName>
</protein>
<dbReference type="InParanoid" id="D8LYF3"/>
<proteinExistence type="predicted"/>
<dbReference type="EMBL" id="FN668639">
    <property type="protein sequence ID" value="CBK20608.2"/>
    <property type="molecule type" value="Genomic_DNA"/>
</dbReference>
<accession>D8LYF3</accession>
<dbReference type="GeneID" id="24918199"/>
<evidence type="ECO:0000313" key="1">
    <source>
        <dbReference type="EMBL" id="CBK20608.2"/>
    </source>
</evidence>
<sequence>MSLWPMICDGDTEVDSRCWHHGTILTPEAPHPAHGSFTDLKALVEAIHSRGMRVLFDVDWTGFSNASVFYDYDQSGHPSSYGPLFEPGEEYRYNAHLSQKPRLTEDQAMFSLFASTLDAFTGPLGFDGVYWKGLLCLRLDGARCAHGQGSENAALAAMLRSVVGHFPAVRLWFGEDDDNLHATTRHSIQNIVDAVGQGGLGFHAKRDLAGFPVFPVSHA</sequence>
<organism evidence="1">
    <name type="scientific">Blastocystis hominis</name>
    <dbReference type="NCBI Taxonomy" id="12968"/>
    <lineage>
        <taxon>Eukaryota</taxon>
        <taxon>Sar</taxon>
        <taxon>Stramenopiles</taxon>
        <taxon>Bigyra</taxon>
        <taxon>Opalozoa</taxon>
        <taxon>Opalinata</taxon>
        <taxon>Blastocystidae</taxon>
        <taxon>Blastocystis</taxon>
    </lineage>
</organism>
<keyword evidence="2" id="KW-1185">Reference proteome</keyword>
<gene>
    <name evidence="1" type="ORF">GSBLH_T00000912001</name>
</gene>
<dbReference type="Gene3D" id="3.20.20.80">
    <property type="entry name" value="Glycosidases"/>
    <property type="match status" value="1"/>
</dbReference>
<reference evidence="1" key="1">
    <citation type="submission" date="2010-02" db="EMBL/GenBank/DDBJ databases">
        <title>Sequencing and annotation of the Blastocystis hominis genome.</title>
        <authorList>
            <person name="Wincker P."/>
        </authorList>
    </citation>
    <scope>NUCLEOTIDE SEQUENCE</scope>
    <source>
        <strain evidence="1">Singapore isolate B</strain>
    </source>
</reference>
<name>D8LYF3_BLAHO</name>